<evidence type="ECO:0000256" key="3">
    <source>
        <dbReference type="SAM" id="MobiDB-lite"/>
    </source>
</evidence>
<feature type="region of interest" description="Disordered" evidence="3">
    <location>
        <begin position="243"/>
        <end position="266"/>
    </location>
</feature>
<dbReference type="Gene3D" id="1.10.150.130">
    <property type="match status" value="1"/>
</dbReference>
<dbReference type="PANTHER" id="PTHR35555">
    <property type="entry name" value="ENDONUCLEASE-REVERSE TRANSCRIPTASE"/>
    <property type="match status" value="1"/>
</dbReference>
<dbReference type="SUPFAM" id="SSF47823">
    <property type="entry name" value="lambda integrase-like, N-terminal domain"/>
    <property type="match status" value="1"/>
</dbReference>
<dbReference type="SUPFAM" id="SSF56349">
    <property type="entry name" value="DNA breaking-rejoining enzymes"/>
    <property type="match status" value="1"/>
</dbReference>
<keyword evidence="2" id="KW-0233">DNA recombination</keyword>
<evidence type="ECO:0000256" key="2">
    <source>
        <dbReference type="ARBA" id="ARBA00023172"/>
    </source>
</evidence>
<dbReference type="GO" id="GO:0006310">
    <property type="term" value="P:DNA recombination"/>
    <property type="evidence" value="ECO:0007669"/>
    <property type="project" value="UniProtKB-KW"/>
</dbReference>
<feature type="compositionally biased region" description="Polar residues" evidence="3">
    <location>
        <begin position="254"/>
        <end position="266"/>
    </location>
</feature>
<evidence type="ECO:0000313" key="4">
    <source>
        <dbReference type="Proteomes" id="UP000001554"/>
    </source>
</evidence>
<dbReference type="GO" id="GO:0015074">
    <property type="term" value="P:DNA integration"/>
    <property type="evidence" value="ECO:0007669"/>
    <property type="project" value="InterPro"/>
</dbReference>
<reference evidence="5 6" key="2">
    <citation type="submission" date="2025-04" db="UniProtKB">
        <authorList>
            <consortium name="RefSeq"/>
        </authorList>
    </citation>
    <scope>IDENTIFICATION</scope>
    <source>
        <strain evidence="5 6">S238N-H82</strain>
        <tissue evidence="5 6">Testes</tissue>
    </source>
</reference>
<proteinExistence type="predicted"/>
<evidence type="ECO:0000256" key="1">
    <source>
        <dbReference type="ARBA" id="ARBA00023125"/>
    </source>
</evidence>
<dbReference type="OrthoDB" id="5977805at2759"/>
<dbReference type="RefSeq" id="XP_035661626.1">
    <property type="nucleotide sequence ID" value="XM_035805733.1"/>
</dbReference>
<dbReference type="KEGG" id="bfo:118405903"/>
<dbReference type="Proteomes" id="UP000001554">
    <property type="component" value="Chromosome 18"/>
</dbReference>
<evidence type="ECO:0000313" key="5">
    <source>
        <dbReference type="RefSeq" id="XP_035661625.1"/>
    </source>
</evidence>
<protein>
    <submittedName>
        <fullName evidence="5 6">Uncharacterized protein LOC118405903</fullName>
    </submittedName>
</protein>
<reference evidence="4" key="1">
    <citation type="journal article" date="2020" name="Nat. Ecol. Evol.">
        <title>Deeply conserved synteny resolves early events in vertebrate evolution.</title>
        <authorList>
            <person name="Simakov O."/>
            <person name="Marletaz F."/>
            <person name="Yue J.X."/>
            <person name="O'Connell B."/>
            <person name="Jenkins J."/>
            <person name="Brandt A."/>
            <person name="Calef R."/>
            <person name="Tung C.H."/>
            <person name="Huang T.K."/>
            <person name="Schmutz J."/>
            <person name="Satoh N."/>
            <person name="Yu J.K."/>
            <person name="Putnam N.H."/>
            <person name="Green R.E."/>
            <person name="Rokhsar D.S."/>
        </authorList>
    </citation>
    <scope>NUCLEOTIDE SEQUENCE [LARGE SCALE GENOMIC DNA]</scope>
    <source>
        <strain evidence="4">S238N-H82</strain>
    </source>
</reference>
<dbReference type="PANTHER" id="PTHR35555:SF3">
    <property type="entry name" value="ENDONUCLEASE-REVERSE TRANSCRIPTASE"/>
    <property type="match status" value="1"/>
</dbReference>
<dbReference type="GeneID" id="118405903"/>
<keyword evidence="1" id="KW-0238">DNA-binding</keyword>
<dbReference type="InterPro" id="IPR011010">
    <property type="entry name" value="DNA_brk_join_enz"/>
</dbReference>
<dbReference type="GO" id="GO:0003677">
    <property type="term" value="F:DNA binding"/>
    <property type="evidence" value="ECO:0007669"/>
    <property type="project" value="UniProtKB-KW"/>
</dbReference>
<dbReference type="AlphaFoldDB" id="A0A9J7HNM9"/>
<evidence type="ECO:0000313" key="6">
    <source>
        <dbReference type="RefSeq" id="XP_035661626.1"/>
    </source>
</evidence>
<dbReference type="Gene3D" id="1.10.443.10">
    <property type="entry name" value="Intergrase catalytic core"/>
    <property type="match status" value="1"/>
</dbReference>
<dbReference type="InterPro" id="IPR010998">
    <property type="entry name" value="Integrase_recombinase_N"/>
</dbReference>
<sequence length="597" mass="67995">MTGWRHTRELWAKSREHYCETPRDLRGRTADLELTEREKDVLRTLPLTTVFSAPFRTTAEQLTSPTPPKLSPYTPTLLTPPKLLPLVRMFGAGRRKIRPPARFVSSPAEDAELEWHSTPAELSKRLEDELLDVTRQLEKMKADLGVDLERAGRVRTPLPTTTPEDADGGQRSPIPEIPARVKDGRPEVHARALRAELREPNPPVRQNFPTLREVRAFQQLQSDPAELSRHIPRYTEAEQWGAASIEGHPPPPKYNTQQVQEGLPPSQQGDAWTLLEHDTLRTQQQAFAASTRANHQTQFRAYIAFCKFFGKVPIPASAHLLSCYAQFLSRSPKSPDTIAHYLSAVKLLHQLHGHYQFSLQQFELQQTLRGLKKILRHRPKGHHPLTPEFLLKAREFLNLNTAKDVTTWTVLLIGFFAYLRRSNLVPTTAKAFNNTKHLQRRDILCVKEGLLIQNTWSKTIQANERDLVVPILAIPGSPLCPVVAYNNMLRLCPAPPDAPAFLLPPTARRRYRPMTASTLTKELARLVKHVGLPKGYHTLHDLRRGGYTLAFEAGVPRELRKQHGDWRSDADLLYLRPSVEQRLRVPAAMRHLILQRM</sequence>
<dbReference type="InterPro" id="IPR013762">
    <property type="entry name" value="Integrase-like_cat_sf"/>
</dbReference>
<gene>
    <name evidence="5 6" type="primary">LOC118405903</name>
</gene>
<keyword evidence="4" id="KW-1185">Reference proteome</keyword>
<name>A0A9J7HNM9_BRAFL</name>
<accession>A0A9J7HNM9</accession>
<organism evidence="4 5">
    <name type="scientific">Branchiostoma floridae</name>
    <name type="common">Florida lancelet</name>
    <name type="synonym">Amphioxus</name>
    <dbReference type="NCBI Taxonomy" id="7739"/>
    <lineage>
        <taxon>Eukaryota</taxon>
        <taxon>Metazoa</taxon>
        <taxon>Chordata</taxon>
        <taxon>Cephalochordata</taxon>
        <taxon>Leptocardii</taxon>
        <taxon>Amphioxiformes</taxon>
        <taxon>Branchiostomatidae</taxon>
        <taxon>Branchiostoma</taxon>
    </lineage>
</organism>
<dbReference type="RefSeq" id="XP_035661625.1">
    <property type="nucleotide sequence ID" value="XM_035805732.1"/>
</dbReference>
<feature type="region of interest" description="Disordered" evidence="3">
    <location>
        <begin position="155"/>
        <end position="179"/>
    </location>
</feature>